<dbReference type="Proteomes" id="UP001251085">
    <property type="component" value="Unassembled WGS sequence"/>
</dbReference>
<comment type="caution">
    <text evidence="7">The sequence shown here is derived from an EMBL/GenBank/DDBJ whole genome shotgun (WGS) entry which is preliminary data.</text>
</comment>
<organism evidence="7 8">
    <name type="scientific">Paracoccus broussonetiae</name>
    <dbReference type="NCBI Taxonomy" id="3075834"/>
    <lineage>
        <taxon>Bacteria</taxon>
        <taxon>Pseudomonadati</taxon>
        <taxon>Pseudomonadota</taxon>
        <taxon>Alphaproteobacteria</taxon>
        <taxon>Rhodobacterales</taxon>
        <taxon>Paracoccaceae</taxon>
        <taxon>Paracoccus</taxon>
    </lineage>
</organism>
<dbReference type="SUPFAM" id="SSF56322">
    <property type="entry name" value="ADC synthase"/>
    <property type="match status" value="1"/>
</dbReference>
<evidence type="ECO:0000256" key="1">
    <source>
        <dbReference type="ARBA" id="ARBA00000799"/>
    </source>
</evidence>
<comment type="similarity">
    <text evidence="2">Belongs to the isochorismate synthase family.</text>
</comment>
<dbReference type="EC" id="5.4.4.2" evidence="3"/>
<protein>
    <recommendedName>
        <fullName evidence="3">isochorismate synthase</fullName>
        <ecNumber evidence="3">5.4.4.2</ecNumber>
    </recommendedName>
    <alternativeName>
        <fullName evidence="5">Isochorismate mutase</fullName>
    </alternativeName>
</protein>
<dbReference type="InterPro" id="IPR004561">
    <property type="entry name" value="IsoChor_synthase"/>
</dbReference>
<evidence type="ECO:0000259" key="6">
    <source>
        <dbReference type="Pfam" id="PF00425"/>
    </source>
</evidence>
<accession>A0ABU3EG19</accession>
<evidence type="ECO:0000313" key="8">
    <source>
        <dbReference type="Proteomes" id="UP001251085"/>
    </source>
</evidence>
<evidence type="ECO:0000256" key="5">
    <source>
        <dbReference type="ARBA" id="ARBA00041564"/>
    </source>
</evidence>
<evidence type="ECO:0000313" key="7">
    <source>
        <dbReference type="EMBL" id="MDT1063165.1"/>
    </source>
</evidence>
<keyword evidence="4 7" id="KW-0413">Isomerase</keyword>
<dbReference type="Gene3D" id="3.60.120.10">
    <property type="entry name" value="Anthranilate synthase"/>
    <property type="match status" value="1"/>
</dbReference>
<feature type="domain" description="Chorismate-utilising enzyme C-terminal" evidence="6">
    <location>
        <begin position="112"/>
        <end position="373"/>
    </location>
</feature>
<dbReference type="GO" id="GO:0008909">
    <property type="term" value="F:isochorismate synthase activity"/>
    <property type="evidence" value="ECO:0007669"/>
    <property type="project" value="UniProtKB-EC"/>
</dbReference>
<dbReference type="PANTHER" id="PTHR42839">
    <property type="entry name" value="ISOCHORISMATE SYNTHASE ENTC"/>
    <property type="match status" value="1"/>
</dbReference>
<dbReference type="InterPro" id="IPR015890">
    <property type="entry name" value="Chorismate_C"/>
</dbReference>
<keyword evidence="8" id="KW-1185">Reference proteome</keyword>
<comment type="catalytic activity">
    <reaction evidence="1">
        <text>chorismate = isochorismate</text>
        <dbReference type="Rhea" id="RHEA:18985"/>
        <dbReference type="ChEBI" id="CHEBI:29748"/>
        <dbReference type="ChEBI" id="CHEBI:29780"/>
        <dbReference type="EC" id="5.4.4.2"/>
    </reaction>
</comment>
<dbReference type="NCBIfam" id="TIGR00543">
    <property type="entry name" value="isochor_syn"/>
    <property type="match status" value="1"/>
</dbReference>
<sequence>MNIRISEATDVLARPGDDPVQFAFHGPQGHITGQGAPVPVPRGPSATLGARVARVFQQARPGTIVGGALPFDRADDDCLWQCRRHRGTAPAATPPTPAPGPLSVTAEPSAAQYAALVSRALAVMQDSVGDRDALEKIVLARTLRVEAGTEIPLAALMARLGEDPAVTAFRVALPSQGQAPRELCGGTPELLLEKTGGLIASHPLAGSARRQASVSADRAVSDALLRSEKDRREHRFVVEYIMDLLSPSCRELEAPDGTTLTSTRSMWHLGTRIRGRLRDPETPSILLAALLHPTPAVCGLPLARANDLIRRIEPVPRDFYAGAVGWCDEHGDGAWHVAIRCAEISGRSARLYAGAGIVPGSDPMAEAAETGAKFGALLSALGLPADAALPGITPQGETC</sequence>
<dbReference type="PANTHER" id="PTHR42839:SF2">
    <property type="entry name" value="ISOCHORISMATE SYNTHASE ENTC"/>
    <property type="match status" value="1"/>
</dbReference>
<proteinExistence type="inferred from homology"/>
<gene>
    <name evidence="7" type="ORF">RM190_14915</name>
</gene>
<evidence type="ECO:0000256" key="4">
    <source>
        <dbReference type="ARBA" id="ARBA00023235"/>
    </source>
</evidence>
<evidence type="ECO:0000256" key="2">
    <source>
        <dbReference type="ARBA" id="ARBA00005297"/>
    </source>
</evidence>
<dbReference type="RefSeq" id="WP_311760254.1">
    <property type="nucleotide sequence ID" value="NZ_JAVRQI010000011.1"/>
</dbReference>
<reference evidence="8" key="1">
    <citation type="submission" date="2023-07" db="EMBL/GenBank/DDBJ databases">
        <title>Characterization of two Paracoccaceae strains isolated from Phycosphere and proposal of Xinfangfangia lacusdiani sp. nov.</title>
        <authorList>
            <person name="Deng Y."/>
            <person name="Zhang Y.Q."/>
        </authorList>
    </citation>
    <scope>NUCLEOTIDE SEQUENCE [LARGE SCALE GENOMIC DNA]</scope>
    <source>
        <strain evidence="8">CPCC 101403</strain>
    </source>
</reference>
<dbReference type="InterPro" id="IPR005801">
    <property type="entry name" value="ADC_synthase"/>
</dbReference>
<dbReference type="EMBL" id="JAVRQI010000011">
    <property type="protein sequence ID" value="MDT1063165.1"/>
    <property type="molecule type" value="Genomic_DNA"/>
</dbReference>
<dbReference type="Pfam" id="PF00425">
    <property type="entry name" value="Chorismate_bind"/>
    <property type="match status" value="1"/>
</dbReference>
<evidence type="ECO:0000256" key="3">
    <source>
        <dbReference type="ARBA" id="ARBA00012824"/>
    </source>
</evidence>
<name>A0ABU3EG19_9RHOB</name>